<accession>A0A979G5L1</accession>
<dbReference type="KEGG" id="cpi:Cpin_3828"/>
<dbReference type="OrthoDB" id="5459819at2"/>
<reference evidence="1 2" key="2">
    <citation type="journal article" date="2010" name="Stand. Genomic Sci.">
        <title>Complete genome sequence of Chitinophaga pinensis type strain (UQM 2034).</title>
        <authorList>
            <person name="Glavina Del Rio T."/>
            <person name="Abt B."/>
            <person name="Spring S."/>
            <person name="Lapidus A."/>
            <person name="Nolan M."/>
            <person name="Tice H."/>
            <person name="Copeland A."/>
            <person name="Cheng J.F."/>
            <person name="Chen F."/>
            <person name="Bruce D."/>
            <person name="Goodwin L."/>
            <person name="Pitluck S."/>
            <person name="Ivanova N."/>
            <person name="Mavromatis K."/>
            <person name="Mikhailova N."/>
            <person name="Pati A."/>
            <person name="Chen A."/>
            <person name="Palaniappan K."/>
            <person name="Land M."/>
            <person name="Hauser L."/>
            <person name="Chang Y.J."/>
            <person name="Jeffries C.D."/>
            <person name="Chain P."/>
            <person name="Saunders E."/>
            <person name="Detter J.C."/>
            <person name="Brettin T."/>
            <person name="Rohde M."/>
            <person name="Goker M."/>
            <person name="Bristow J."/>
            <person name="Eisen J.A."/>
            <person name="Markowitz V."/>
            <person name="Hugenholtz P."/>
            <person name="Kyrpides N.C."/>
            <person name="Klenk H.P."/>
            <person name="Lucas S."/>
        </authorList>
    </citation>
    <scope>NUCLEOTIDE SEQUENCE [LARGE SCALE GENOMIC DNA]</scope>
    <source>
        <strain evidence="2">ATCC 43595 / DSM 2588 / LMG 13176 / NBRC 15968 / NCIMB 11800 / UQM 2034</strain>
    </source>
</reference>
<reference evidence="2" key="1">
    <citation type="submission" date="2009-08" db="EMBL/GenBank/DDBJ databases">
        <title>The complete genome of Chitinophaga pinensis DSM 2588.</title>
        <authorList>
            <consortium name="US DOE Joint Genome Institute (JGI-PGF)"/>
            <person name="Lucas S."/>
            <person name="Copeland A."/>
            <person name="Lapidus A."/>
            <person name="Glavina del Rio T."/>
            <person name="Dalin E."/>
            <person name="Tice H."/>
            <person name="Bruce D."/>
            <person name="Goodwin L."/>
            <person name="Pitluck S."/>
            <person name="Kyrpides N."/>
            <person name="Mavromatis K."/>
            <person name="Ivanova N."/>
            <person name="Mikhailova N."/>
            <person name="Sims D."/>
            <person name="Meinche L."/>
            <person name="Brettin T."/>
            <person name="Detter J.C."/>
            <person name="Han C."/>
            <person name="Larimer F."/>
            <person name="Land M."/>
            <person name="Hauser L."/>
            <person name="Markowitz V."/>
            <person name="Cheng J.-F."/>
            <person name="Hugenholtz P."/>
            <person name="Woyke T."/>
            <person name="Wu D."/>
            <person name="Spring S."/>
            <person name="Klenk H.-P."/>
            <person name="Eisen J.A."/>
        </authorList>
    </citation>
    <scope>NUCLEOTIDE SEQUENCE [LARGE SCALE GENOMIC DNA]</scope>
    <source>
        <strain evidence="2">ATCC 43595 / DSM 2588 / LMG 13176 / NBRC 15968 / NCIMB 11800 / UQM 2034</strain>
    </source>
</reference>
<evidence type="ECO:0000313" key="1">
    <source>
        <dbReference type="EMBL" id="ACU61290.1"/>
    </source>
</evidence>
<dbReference type="EMBL" id="CP001699">
    <property type="protein sequence ID" value="ACU61290.1"/>
    <property type="molecule type" value="Genomic_DNA"/>
</dbReference>
<gene>
    <name evidence="1" type="ordered locus">Cpin_3828</name>
</gene>
<organism evidence="1 2">
    <name type="scientific">Chitinophaga pinensis (strain ATCC 43595 / DSM 2588 / LMG 13176 / NBRC 15968 / NCIMB 11800 / UQM 2034)</name>
    <dbReference type="NCBI Taxonomy" id="485918"/>
    <lineage>
        <taxon>Bacteria</taxon>
        <taxon>Pseudomonadati</taxon>
        <taxon>Bacteroidota</taxon>
        <taxon>Chitinophagia</taxon>
        <taxon>Chitinophagales</taxon>
        <taxon>Chitinophagaceae</taxon>
        <taxon>Chitinophaga</taxon>
    </lineage>
</organism>
<protein>
    <submittedName>
        <fullName evidence="1">Uncharacterized protein</fullName>
    </submittedName>
</protein>
<dbReference type="Proteomes" id="UP000002215">
    <property type="component" value="Chromosome"/>
</dbReference>
<sequence>MQKIEIIGLTIPDLERLLDESVERVIAKHAQQQQIPSEYEELTLEQAAAELHCHKSTLRRKMLEAGIKGSKLGKEITLQRKDLKRLKRQAH</sequence>
<proteinExistence type="predicted"/>
<name>A0A979G5L1_CHIPD</name>
<evidence type="ECO:0000313" key="2">
    <source>
        <dbReference type="Proteomes" id="UP000002215"/>
    </source>
</evidence>
<dbReference type="RefSeq" id="WP_012791463.1">
    <property type="nucleotide sequence ID" value="NC_013132.1"/>
</dbReference>
<dbReference type="AlphaFoldDB" id="A0A979G5L1"/>